<reference evidence="3 4" key="1">
    <citation type="submission" date="2023-07" db="EMBL/GenBank/DDBJ databases">
        <title>Genomic Encyclopedia of Type Strains, Phase IV (KMG-IV): sequencing the most valuable type-strain genomes for metagenomic binning, comparative biology and taxonomic classification.</title>
        <authorList>
            <person name="Goeker M."/>
        </authorList>
    </citation>
    <scope>NUCLEOTIDE SEQUENCE [LARGE SCALE GENOMIC DNA]</scope>
    <source>
        <strain evidence="3 4">DSM 19154</strain>
    </source>
</reference>
<dbReference type="Proteomes" id="UP001225034">
    <property type="component" value="Unassembled WGS sequence"/>
</dbReference>
<keyword evidence="4" id="KW-1185">Reference proteome</keyword>
<sequence>MLQRAKLFYELAGKKTKILTLRYDPSHYNDLEEVLLKKGKINEGVNVINLYEYFRAENTTSFPVIEHPVNEDGYVIEKKRNAYRYFKNGLYIKYKKYSDDGALERIDFFNENRYCFKSEEYDNFGYLARTIYNDLQHRRPRQELYYRNDGTCYLSKWLEWDKESKKNKIVRITLFDRNGQNFKAVYSDDDLKHYFFDCIIGETEVPTFMIAEARSVDKLILKYQRDHVFKIYVVHTMHLEEAYNEESPIDKKHITMFDSIDMIDGVVILTNKQREDIEQRIGMKNHLYVIPHAISSQTNVIEETNEFDNKKIVIVARLNKVKKLDHAIEAIAVVQKVIPDVKLEIFGEGEERENLEELIKSLNLESNVKLLGFTDDPSEQYRNAAFSLLTSDYEGFGLVVLESLKNGCPVVSYDLKYGPSDIITHDKNGILVENKNIDELANVMIEILSNSSILDQLRDHAASEDLLDSFKETSFVDNWRNMYQRILDKNKI</sequence>
<dbReference type="Pfam" id="PF09318">
    <property type="entry name" value="Glyco_trans_A_1"/>
    <property type="match status" value="1"/>
</dbReference>
<dbReference type="EMBL" id="JAUSUA010000002">
    <property type="protein sequence ID" value="MDQ0206812.1"/>
    <property type="molecule type" value="Genomic_DNA"/>
</dbReference>
<keyword evidence="3" id="KW-0808">Transferase</keyword>
<feature type="domain" description="Glycosyl transferase 1" evidence="2">
    <location>
        <begin position="2"/>
        <end position="173"/>
    </location>
</feature>
<keyword evidence="3" id="KW-0328">Glycosyltransferase</keyword>
<evidence type="ECO:0000259" key="1">
    <source>
        <dbReference type="Pfam" id="PF00534"/>
    </source>
</evidence>
<feature type="domain" description="Glycosyl transferase family 1" evidence="1">
    <location>
        <begin position="305"/>
        <end position="460"/>
    </location>
</feature>
<evidence type="ECO:0000313" key="3">
    <source>
        <dbReference type="EMBL" id="MDQ0206812.1"/>
    </source>
</evidence>
<dbReference type="Pfam" id="PF00534">
    <property type="entry name" value="Glycos_transf_1"/>
    <property type="match status" value="1"/>
</dbReference>
<proteinExistence type="predicted"/>
<evidence type="ECO:0000259" key="2">
    <source>
        <dbReference type="Pfam" id="PF09318"/>
    </source>
</evidence>
<dbReference type="PANTHER" id="PTHR12526:SF630">
    <property type="entry name" value="GLYCOSYLTRANSFERASE"/>
    <property type="match status" value="1"/>
</dbReference>
<dbReference type="GO" id="GO:0047265">
    <property type="term" value="F:poly(glycerol-phosphate) alpha-glucosyltransferase activity"/>
    <property type="evidence" value="ECO:0007669"/>
    <property type="project" value="UniProtKB-EC"/>
</dbReference>
<accession>A0ABT9YG26</accession>
<comment type="caution">
    <text evidence="3">The sequence shown here is derived from an EMBL/GenBank/DDBJ whole genome shotgun (WGS) entry which is preliminary data.</text>
</comment>
<dbReference type="EC" id="2.4.1.52" evidence="3"/>
<dbReference type="SUPFAM" id="SSF53756">
    <property type="entry name" value="UDP-Glycosyltransferase/glycogen phosphorylase"/>
    <property type="match status" value="1"/>
</dbReference>
<name>A0ABT9YG26_9BACI</name>
<protein>
    <submittedName>
        <fullName evidence="3">Poly(Glycerol-phosphate) alpha-glucosyltransferase</fullName>
        <ecNumber evidence="3">2.4.1.52</ecNumber>
    </submittedName>
</protein>
<evidence type="ECO:0000313" key="4">
    <source>
        <dbReference type="Proteomes" id="UP001225034"/>
    </source>
</evidence>
<dbReference type="PANTHER" id="PTHR12526">
    <property type="entry name" value="GLYCOSYLTRANSFERASE"/>
    <property type="match status" value="1"/>
</dbReference>
<organism evidence="3 4">
    <name type="scientific">Alkalicoccobacillus murimartini</name>
    <dbReference type="NCBI Taxonomy" id="171685"/>
    <lineage>
        <taxon>Bacteria</taxon>
        <taxon>Bacillati</taxon>
        <taxon>Bacillota</taxon>
        <taxon>Bacilli</taxon>
        <taxon>Bacillales</taxon>
        <taxon>Bacillaceae</taxon>
        <taxon>Alkalicoccobacillus</taxon>
    </lineage>
</organism>
<gene>
    <name evidence="3" type="ORF">J2S05_001611</name>
</gene>
<dbReference type="InterPro" id="IPR015397">
    <property type="entry name" value="Glyco_trans_A_1"/>
</dbReference>
<dbReference type="Gene3D" id="3.40.50.2000">
    <property type="entry name" value="Glycogen Phosphorylase B"/>
    <property type="match status" value="3"/>
</dbReference>
<dbReference type="InterPro" id="IPR001296">
    <property type="entry name" value="Glyco_trans_1"/>
</dbReference>